<dbReference type="PANTHER" id="PTHR33120:SF42">
    <property type="entry name" value="OS12G0105000 PROTEIN"/>
    <property type="match status" value="1"/>
</dbReference>
<accession>A0A0E0MJP0</accession>
<evidence type="ECO:0000313" key="2">
    <source>
        <dbReference type="EnsemblPlants" id="OPUNC12G02890.2"/>
    </source>
</evidence>
<sequence>MTLLFFSLRHYKKACNHGGPGATMVARLERDEGEGNMSRGRRRCGLGWRCLPPAAALDGHAARGLKWWRSPAGHRRLTQGENEVSSRTSAHCRRWLKLGKPATTCAAADGTSSSRIRWSRHRVLRKSKQLILEPSYKLDVICGVMESSRSSFYSGSTLYHANFLASNVDYTCTSSQTKSTLFFVEFWEASFTKAVESKPSSCKRIKNHSHTGRCSICENEDYPQSMPNHIYFNDDDEEYFFTVNNFVRTGSV</sequence>
<dbReference type="Proteomes" id="UP000026962">
    <property type="component" value="Chromosome 12"/>
</dbReference>
<dbReference type="Gramene" id="OPUNC12G02890.2">
    <property type="protein sequence ID" value="OPUNC12G02890.2"/>
    <property type="gene ID" value="OPUNC12G02890"/>
</dbReference>
<dbReference type="InterPro" id="IPR022059">
    <property type="entry name" value="DUF3615"/>
</dbReference>
<reference evidence="2" key="1">
    <citation type="submission" date="2015-04" db="UniProtKB">
        <authorList>
            <consortium name="EnsemblPlants"/>
        </authorList>
    </citation>
    <scope>IDENTIFICATION</scope>
</reference>
<proteinExistence type="predicted"/>
<protein>
    <recommendedName>
        <fullName evidence="1">DUF3615 domain-containing protein</fullName>
    </recommendedName>
</protein>
<name>A0A0E0MJP0_ORYPU</name>
<evidence type="ECO:0000259" key="1">
    <source>
        <dbReference type="Pfam" id="PF12274"/>
    </source>
</evidence>
<dbReference type="Pfam" id="PF12274">
    <property type="entry name" value="DUF3615"/>
    <property type="match status" value="1"/>
</dbReference>
<dbReference type="EnsemblPlants" id="OPUNC12G02890.2">
    <property type="protein sequence ID" value="OPUNC12G02890.2"/>
    <property type="gene ID" value="OPUNC12G02890"/>
</dbReference>
<keyword evidence="3" id="KW-1185">Reference proteome</keyword>
<dbReference type="AlphaFoldDB" id="A0A0E0MJP0"/>
<dbReference type="HOGENOM" id="CLU_1104234_0_0_1"/>
<evidence type="ECO:0000313" key="3">
    <source>
        <dbReference type="Proteomes" id="UP000026962"/>
    </source>
</evidence>
<reference evidence="2" key="2">
    <citation type="submission" date="2018-05" db="EMBL/GenBank/DDBJ databases">
        <title>OpunRS2 (Oryza punctata Reference Sequence Version 2).</title>
        <authorList>
            <person name="Zhang J."/>
            <person name="Kudrna D."/>
            <person name="Lee S."/>
            <person name="Talag J."/>
            <person name="Welchert J."/>
            <person name="Wing R.A."/>
        </authorList>
    </citation>
    <scope>NUCLEOTIDE SEQUENCE [LARGE SCALE GENOMIC DNA]</scope>
</reference>
<organism evidence="2">
    <name type="scientific">Oryza punctata</name>
    <name type="common">Red rice</name>
    <dbReference type="NCBI Taxonomy" id="4537"/>
    <lineage>
        <taxon>Eukaryota</taxon>
        <taxon>Viridiplantae</taxon>
        <taxon>Streptophyta</taxon>
        <taxon>Embryophyta</taxon>
        <taxon>Tracheophyta</taxon>
        <taxon>Spermatophyta</taxon>
        <taxon>Magnoliopsida</taxon>
        <taxon>Liliopsida</taxon>
        <taxon>Poales</taxon>
        <taxon>Poaceae</taxon>
        <taxon>BOP clade</taxon>
        <taxon>Oryzoideae</taxon>
        <taxon>Oryzeae</taxon>
        <taxon>Oryzinae</taxon>
        <taxon>Oryza</taxon>
    </lineage>
</organism>
<feature type="domain" description="DUF3615" evidence="1">
    <location>
        <begin position="129"/>
        <end position="220"/>
    </location>
</feature>
<dbReference type="PANTHER" id="PTHR33120">
    <property type="entry name" value="EXPRESSED PROTEIN-RELATED"/>
    <property type="match status" value="1"/>
</dbReference>